<dbReference type="SUPFAM" id="SSF46934">
    <property type="entry name" value="UBA-like"/>
    <property type="match status" value="1"/>
</dbReference>
<dbReference type="SMART" id="SM00166">
    <property type="entry name" value="UBX"/>
    <property type="match status" value="1"/>
</dbReference>
<evidence type="ECO:0000313" key="5">
    <source>
        <dbReference type="EMBL" id="PKC57934.1"/>
    </source>
</evidence>
<dbReference type="Pfam" id="PF00789">
    <property type="entry name" value="UBX"/>
    <property type="match status" value="1"/>
</dbReference>
<dbReference type="Pfam" id="PF25372">
    <property type="entry name" value="DUF7885"/>
    <property type="match status" value="1"/>
</dbReference>
<accession>A0A2I1EMU2</accession>
<dbReference type="Gene3D" id="3.80.10.10">
    <property type="entry name" value="Ribonuclease Inhibitor"/>
    <property type="match status" value="4"/>
</dbReference>
<dbReference type="VEuPathDB" id="FungiDB:RhiirFUN_003986"/>
<evidence type="ECO:0000256" key="1">
    <source>
        <dbReference type="SAM" id="MobiDB-lite"/>
    </source>
</evidence>
<evidence type="ECO:0000313" key="6">
    <source>
        <dbReference type="Proteomes" id="UP000232688"/>
    </source>
</evidence>
<feature type="region of interest" description="Disordered" evidence="1">
    <location>
        <begin position="140"/>
        <end position="174"/>
    </location>
</feature>
<dbReference type="Proteomes" id="UP000232688">
    <property type="component" value="Unassembled WGS sequence"/>
</dbReference>
<dbReference type="EMBL" id="LLXH01001674">
    <property type="protein sequence ID" value="PKC57934.1"/>
    <property type="molecule type" value="Genomic_DNA"/>
</dbReference>
<comment type="caution">
    <text evidence="4">The sequence shown here is derived from an EMBL/GenBank/DDBJ whole genome shotgun (WGS) entry which is preliminary data.</text>
</comment>
<organism evidence="4 7">
    <name type="scientific">Rhizophagus irregularis</name>
    <dbReference type="NCBI Taxonomy" id="588596"/>
    <lineage>
        <taxon>Eukaryota</taxon>
        <taxon>Fungi</taxon>
        <taxon>Fungi incertae sedis</taxon>
        <taxon>Mucoromycota</taxon>
        <taxon>Glomeromycotina</taxon>
        <taxon>Glomeromycetes</taxon>
        <taxon>Glomerales</taxon>
        <taxon>Glomeraceae</taxon>
        <taxon>Rhizophagus</taxon>
    </lineage>
</organism>
<dbReference type="SUPFAM" id="SSF52047">
    <property type="entry name" value="RNI-like"/>
    <property type="match status" value="1"/>
</dbReference>
<dbReference type="SUPFAM" id="SSF54236">
    <property type="entry name" value="Ubiquitin-like"/>
    <property type="match status" value="1"/>
</dbReference>
<dbReference type="Proteomes" id="UP000684084">
    <property type="component" value="Unassembled WGS sequence"/>
</dbReference>
<reference evidence="3" key="5">
    <citation type="submission" date="2020-05" db="EMBL/GenBank/DDBJ databases">
        <authorList>
            <person name="Rincon C."/>
            <person name="Sanders R I."/>
            <person name="Robbins C."/>
            <person name="Chaturvedi A."/>
        </authorList>
    </citation>
    <scope>NUCLEOTIDE SEQUENCE</scope>
    <source>
        <strain evidence="3">CHB12</strain>
    </source>
</reference>
<feature type="compositionally biased region" description="Polar residues" evidence="1">
    <location>
        <begin position="146"/>
        <end position="158"/>
    </location>
</feature>
<feature type="compositionally biased region" description="Low complexity" evidence="1">
    <location>
        <begin position="159"/>
        <end position="170"/>
    </location>
</feature>
<dbReference type="AlphaFoldDB" id="A0A2I1EMU2"/>
<proteinExistence type="predicted"/>
<dbReference type="InterPro" id="IPR029071">
    <property type="entry name" value="Ubiquitin-like_domsf"/>
</dbReference>
<dbReference type="GO" id="GO:0019005">
    <property type="term" value="C:SCF ubiquitin ligase complex"/>
    <property type="evidence" value="ECO:0007669"/>
    <property type="project" value="TreeGrafter"/>
</dbReference>
<feature type="region of interest" description="Disordered" evidence="1">
    <location>
        <begin position="253"/>
        <end position="336"/>
    </location>
</feature>
<dbReference type="GO" id="GO:0031146">
    <property type="term" value="P:SCF-dependent proteasomal ubiquitin-dependent protein catabolic process"/>
    <property type="evidence" value="ECO:0007669"/>
    <property type="project" value="TreeGrafter"/>
</dbReference>
<dbReference type="InterPro" id="IPR006553">
    <property type="entry name" value="Leu-rich_rpt_Cys-con_subtyp"/>
</dbReference>
<reference evidence="4 7" key="1">
    <citation type="submission" date="2016-04" db="EMBL/GenBank/DDBJ databases">
        <title>Genome analyses suggest a sexual origin of heterokaryosis in a supposedly ancient asexual fungus.</title>
        <authorList>
            <person name="Ropars J."/>
            <person name="Sedzielewska K."/>
            <person name="Noel J."/>
            <person name="Charron P."/>
            <person name="Farinelli L."/>
            <person name="Marton T."/>
            <person name="Kruger M."/>
            <person name="Pelin A."/>
            <person name="Brachmann A."/>
            <person name="Corradi N."/>
        </authorList>
    </citation>
    <scope>NUCLEOTIDE SEQUENCE [LARGE SCALE GENOMIC DNA]</scope>
    <source>
        <strain evidence="4 7">A5</strain>
    </source>
</reference>
<dbReference type="EMBL" id="LLXJ01000674">
    <property type="protein sequence ID" value="PKC07129.1"/>
    <property type="molecule type" value="Genomic_DNA"/>
</dbReference>
<feature type="compositionally biased region" description="Acidic residues" evidence="1">
    <location>
        <begin position="282"/>
        <end position="311"/>
    </location>
</feature>
<dbReference type="OrthoDB" id="120976at2759"/>
<sequence>MDPNQQDKDVMLAQLLSFGFDEWVCRKAIACNRTIEDATEWVLNALDPNSGVSRPTTTLSLRPSSNDVVPMSLDTATSSSFPQPALVSRHSQPADESEYTKESRAKAVKAAEEAKKQKMMEREARNKALLAIKEDRIRNKQRKLVHQTSGSEESNIGVSSSTASQPETSSKPSQNTALIQIRLSTGQAIRQKFSSSTKISNLFEWVSNENEPSKTFQLMLPFPRKVFGDDQMDMTLADVGLVPNASLNVVKLDISPQQPQQPAVKSRTSNTSKISNRRLDIESDDNDDEEEEDDDDDDDDNDDNDDDDDDGGSSQRHVIGNPQVPPQIPVQPVIPNNIPLNVPSQAPPQISAQPVIPNNIPPNVPPHFLPQIPPQVPPQIPVIPNNVPPNFPPNFGQPPRIRALRGRFPPNIPRGMQPPPFSGGGHRLTDGPIIPQDSVDPNEEHVETEEEKRQRLADAIQTRVNTEENIHDNAVRQGIKRELQVESLKSKCAYCVAVLLTSATSVRIIRSLANVSSNIGELLVAELIKLNKLDSLTFRRFANCNLQNIILDNYPRATDSLLEVIGNTQRASVTRVSLRGCEVLTDTGLNGLQGLLFLESLDVSSCRVKDRALPALQGFENLTDLNLSKTKVTISGLRELFANCAFAKTLEVLDLSYCNGVNGRTVFLDLQPLVNIRSLNLDSTLLTPPQVPVNPSSFQSLEFLDISRTKLCDQDVMKILCGFKNLVDLNLTETTGIGQFGLKWMAKEYKSLNFINFPNREEELDDVLQDFSELPLNKLDLTNFINVTDVGILCIEAVKSLTYLSLSGTKLTDTGMTALKSLENLVELYLDRTCITDIGVANLRNLRELTHLSLSKTKIKNESLRIIGNSAFSPRSLKYLNVGYTRVTDKGVKELKGLSKLTFLNLDYTKVSLSCKQILAEMPQLQPRLTGITKEFCNEDDE</sequence>
<dbReference type="InterPro" id="IPR001611">
    <property type="entry name" value="Leu-rich_rpt"/>
</dbReference>
<evidence type="ECO:0000259" key="2">
    <source>
        <dbReference type="PROSITE" id="PS50033"/>
    </source>
</evidence>
<dbReference type="InterPro" id="IPR032675">
    <property type="entry name" value="LRR_dom_sf"/>
</dbReference>
<protein>
    <submittedName>
        <fullName evidence="4">RNI-like protein</fullName>
    </submittedName>
</protein>
<dbReference type="Proteomes" id="UP000232722">
    <property type="component" value="Unassembled WGS sequence"/>
</dbReference>
<dbReference type="PANTHER" id="PTHR13318">
    <property type="entry name" value="PARTNER OF PAIRED, ISOFORM B-RELATED"/>
    <property type="match status" value="1"/>
</dbReference>
<dbReference type="VEuPathDB" id="FungiDB:FUN_024731"/>
<feature type="compositionally biased region" description="Polar residues" evidence="1">
    <location>
        <begin position="255"/>
        <end position="274"/>
    </location>
</feature>
<dbReference type="Pfam" id="PF13855">
    <property type="entry name" value="LRR_8"/>
    <property type="match status" value="1"/>
</dbReference>
<evidence type="ECO:0000313" key="4">
    <source>
        <dbReference type="EMBL" id="PKC07129.1"/>
    </source>
</evidence>
<dbReference type="Pfam" id="PF13516">
    <property type="entry name" value="LRR_6"/>
    <property type="match status" value="1"/>
</dbReference>
<dbReference type="EMBL" id="CAGKOT010000009">
    <property type="protein sequence ID" value="CAB5353522.1"/>
    <property type="molecule type" value="Genomic_DNA"/>
</dbReference>
<dbReference type="Gene3D" id="3.10.20.90">
    <property type="entry name" value="Phosphatidylinositol 3-kinase Catalytic Subunit, Chain A, domain 1"/>
    <property type="match status" value="1"/>
</dbReference>
<gene>
    <name evidence="3" type="ORF">CHRIB12_LOCUS5638</name>
    <name evidence="5" type="ORF">RhiirA1_541358</name>
    <name evidence="4" type="ORF">RhiirA5_359529</name>
</gene>
<dbReference type="CDD" id="cd01767">
    <property type="entry name" value="UBX"/>
    <property type="match status" value="1"/>
</dbReference>
<feature type="region of interest" description="Disordered" evidence="1">
    <location>
        <begin position="73"/>
        <end position="103"/>
    </location>
</feature>
<evidence type="ECO:0000313" key="7">
    <source>
        <dbReference type="Proteomes" id="UP000232722"/>
    </source>
</evidence>
<dbReference type="InterPro" id="IPR057207">
    <property type="entry name" value="FBXL15_LRR"/>
</dbReference>
<reference evidence="5 6" key="4">
    <citation type="submission" date="2017-10" db="EMBL/GenBank/DDBJ databases">
        <title>Genome analyses suggest a sexual origin of heterokaryosis in a supposedly ancient asexual fungus.</title>
        <authorList>
            <person name="Corradi N."/>
            <person name="Sedzielewska K."/>
            <person name="Noel J."/>
            <person name="Charron P."/>
            <person name="Farinelli L."/>
            <person name="Marton T."/>
            <person name="Kruger M."/>
            <person name="Pelin A."/>
            <person name="Brachmann A."/>
            <person name="Corradi N."/>
        </authorList>
    </citation>
    <scope>NUCLEOTIDE SEQUENCE [LARGE SCALE GENOMIC DNA]</scope>
    <source>
        <strain evidence="5 6">A1</strain>
    </source>
</reference>
<dbReference type="Gene3D" id="1.10.8.10">
    <property type="entry name" value="DNA helicase RuvA subunit, C-terminal domain"/>
    <property type="match status" value="1"/>
</dbReference>
<dbReference type="VEuPathDB" id="FungiDB:RhiirA1_541358"/>
<dbReference type="InterPro" id="IPR009060">
    <property type="entry name" value="UBA-like_sf"/>
</dbReference>
<dbReference type="PROSITE" id="PS50033">
    <property type="entry name" value="UBX"/>
    <property type="match status" value="1"/>
</dbReference>
<reference evidence="5 6" key="3">
    <citation type="submission" date="2017-10" db="EMBL/GenBank/DDBJ databases">
        <title>Extensive intraspecific genome diversity in a model arbuscular mycorrhizal fungus.</title>
        <authorList>
            <person name="Chen E.C.H."/>
            <person name="Morin E."/>
            <person name="Baudet D."/>
            <person name="Noel J."/>
            <person name="Ndikumana S."/>
            <person name="Charron P."/>
            <person name="St-Onge C."/>
            <person name="Giorgi J."/>
            <person name="Grigoriev I.V."/>
            <person name="Roux C."/>
            <person name="Martin F.M."/>
            <person name="Corradi N."/>
        </authorList>
    </citation>
    <scope>NUCLEOTIDE SEQUENCE [LARGE SCALE GENOMIC DNA]</scope>
    <source>
        <strain evidence="5 6">A1</strain>
    </source>
</reference>
<dbReference type="SMART" id="SM00367">
    <property type="entry name" value="LRR_CC"/>
    <property type="match status" value="6"/>
</dbReference>
<name>A0A2I1EMU2_9GLOM</name>
<evidence type="ECO:0000313" key="3">
    <source>
        <dbReference type="EMBL" id="CAB5353522.1"/>
    </source>
</evidence>
<reference evidence="4 7" key="2">
    <citation type="submission" date="2017-09" db="EMBL/GenBank/DDBJ databases">
        <title>Extensive intraspecific genome diversity in a model arbuscular mycorrhizal fungus.</title>
        <authorList>
            <person name="Chen E.C."/>
            <person name="Morin E."/>
            <person name="Beaudet D."/>
            <person name="Noel J."/>
            <person name="Ndikumana S."/>
            <person name="Charron P."/>
            <person name="St-Onge C."/>
            <person name="Giorgi J."/>
            <person name="Grigoriev I.V."/>
            <person name="Roux C."/>
            <person name="Martin F.M."/>
            <person name="Corradi N."/>
        </authorList>
    </citation>
    <scope>NUCLEOTIDE SEQUENCE [LARGE SCALE GENOMIC DNA]</scope>
    <source>
        <strain evidence="4 7">A5</strain>
    </source>
</reference>
<dbReference type="InterPro" id="IPR001012">
    <property type="entry name" value="UBX_dom"/>
</dbReference>
<feature type="domain" description="UBX" evidence="2">
    <location>
        <begin position="172"/>
        <end position="249"/>
    </location>
</feature>